<feature type="region of interest" description="Disordered" evidence="1">
    <location>
        <begin position="64"/>
        <end position="89"/>
    </location>
</feature>
<feature type="compositionally biased region" description="Polar residues" evidence="1">
    <location>
        <begin position="27"/>
        <end position="36"/>
    </location>
</feature>
<gene>
    <name evidence="2" type="ORF">A4X03_0g3978</name>
</gene>
<dbReference type="AlphaFoldDB" id="A0A177VD46"/>
<proteinExistence type="predicted"/>
<evidence type="ECO:0000313" key="3">
    <source>
        <dbReference type="Proteomes" id="UP000077671"/>
    </source>
</evidence>
<name>A0A177VD46_9BASI</name>
<protein>
    <submittedName>
        <fullName evidence="2">Uncharacterized protein</fullName>
    </submittedName>
</protein>
<feature type="compositionally biased region" description="Pro residues" evidence="1">
    <location>
        <begin position="300"/>
        <end position="312"/>
    </location>
</feature>
<feature type="compositionally biased region" description="Basic and acidic residues" evidence="1">
    <location>
        <begin position="80"/>
        <end position="89"/>
    </location>
</feature>
<reference evidence="2" key="2">
    <citation type="journal article" date="2019" name="IMA Fungus">
        <title>Genome sequencing and comparison of five Tilletia species to identify candidate genes for the detection of regulated species infecting wheat.</title>
        <authorList>
            <person name="Nguyen H.D.T."/>
            <person name="Sultana T."/>
            <person name="Kesanakurti P."/>
            <person name="Hambleton S."/>
        </authorList>
    </citation>
    <scope>NUCLEOTIDE SEQUENCE</scope>
    <source>
        <strain evidence="2">DAOMC 238032</strain>
    </source>
</reference>
<dbReference type="Proteomes" id="UP000077671">
    <property type="component" value="Unassembled WGS sequence"/>
</dbReference>
<reference evidence="2" key="1">
    <citation type="submission" date="2016-04" db="EMBL/GenBank/DDBJ databases">
        <authorList>
            <person name="Nguyen H.D."/>
            <person name="Kesanakurti P."/>
            <person name="Cullis J."/>
            <person name="Levesque C.A."/>
            <person name="Hambleton S."/>
        </authorList>
    </citation>
    <scope>NUCLEOTIDE SEQUENCE</scope>
    <source>
        <strain evidence="2">DAOMC 238032</strain>
    </source>
</reference>
<accession>A0A177VD46</accession>
<evidence type="ECO:0000256" key="1">
    <source>
        <dbReference type="SAM" id="MobiDB-lite"/>
    </source>
</evidence>
<evidence type="ECO:0000313" key="2">
    <source>
        <dbReference type="EMBL" id="KAE8259836.1"/>
    </source>
</evidence>
<feature type="region of interest" description="Disordered" evidence="1">
    <location>
        <begin position="13"/>
        <end position="39"/>
    </location>
</feature>
<feature type="region of interest" description="Disordered" evidence="1">
    <location>
        <begin position="280"/>
        <end position="312"/>
    </location>
</feature>
<comment type="caution">
    <text evidence="2">The sequence shown here is derived from an EMBL/GenBank/DDBJ whole genome shotgun (WGS) entry which is preliminary data.</text>
</comment>
<dbReference type="EMBL" id="LWDD02000500">
    <property type="protein sequence ID" value="KAE8259836.1"/>
    <property type="molecule type" value="Genomic_DNA"/>
</dbReference>
<organism evidence="2 3">
    <name type="scientific">Tilletia caries</name>
    <name type="common">wheat bunt fungus</name>
    <dbReference type="NCBI Taxonomy" id="13290"/>
    <lineage>
        <taxon>Eukaryota</taxon>
        <taxon>Fungi</taxon>
        <taxon>Dikarya</taxon>
        <taxon>Basidiomycota</taxon>
        <taxon>Ustilaginomycotina</taxon>
        <taxon>Exobasidiomycetes</taxon>
        <taxon>Tilletiales</taxon>
        <taxon>Tilletiaceae</taxon>
        <taxon>Tilletia</taxon>
    </lineage>
</organism>
<sequence length="396" mass="42949">MSSLQPINLRALFPARPHSDKPGRVLATSSSPTRWTWTEHESSQHRPLPLCSFTSSCHADPSSSSFYPDTARSRTGVGQAEHEDSADDHWDGILPPVTSLAILASLPFGCVLHFAAAHAHASLQRDEAVGCGGVTLLTTATKDAVRANLVREEVGGVGMAWMVAGMDAGWREALGRVEIVHLTSVEDLMVIIAQLRSTLTGRGAESHSAPRRPSLLIVEGLSHLLHSLDVRQFTYILTLLHGLTHPSPAPAQPQTQTQTQLILIDDELEDLRLALCPSLHRQHTQQQETPETSGLDPWVQPAPPPAPPPPPVEYQQEVSLVPILLRSFDWVGTSTTTTSTTGMALEEEGEEEGADQRFRLVLKAGDGISLSRLLGQRGAAVGPGWTYYVDVSVQWD</sequence>